<dbReference type="PROSITE" id="PS50850">
    <property type="entry name" value="MFS"/>
    <property type="match status" value="1"/>
</dbReference>
<evidence type="ECO:0000313" key="10">
    <source>
        <dbReference type="Proteomes" id="UP000249526"/>
    </source>
</evidence>
<feature type="transmembrane region" description="Helical" evidence="7">
    <location>
        <begin position="87"/>
        <end position="109"/>
    </location>
</feature>
<dbReference type="PANTHER" id="PTHR43791">
    <property type="entry name" value="PERMEASE-RELATED"/>
    <property type="match status" value="1"/>
</dbReference>
<feature type="domain" description="Major facilitator superfamily (MFS) profile" evidence="8">
    <location>
        <begin position="50"/>
        <end position="484"/>
    </location>
</feature>
<dbReference type="InterPro" id="IPR036259">
    <property type="entry name" value="MFS_trans_sf"/>
</dbReference>
<feature type="transmembrane region" description="Helical" evidence="7">
    <location>
        <begin position="457"/>
        <end position="478"/>
    </location>
</feature>
<keyword evidence="5 7" id="KW-1133">Transmembrane helix</keyword>
<gene>
    <name evidence="9" type="ORF">BO85DRAFT_502040</name>
</gene>
<feature type="transmembrane region" description="Helical" evidence="7">
    <location>
        <begin position="424"/>
        <end position="445"/>
    </location>
</feature>
<protein>
    <submittedName>
        <fullName evidence="9">Pantothenate transporter</fullName>
    </submittedName>
</protein>
<feature type="transmembrane region" description="Helical" evidence="7">
    <location>
        <begin position="333"/>
        <end position="352"/>
    </location>
</feature>
<keyword evidence="6 7" id="KW-0472">Membrane</keyword>
<sequence>MAEIDNKASSRHVESTGKPLDLVDESFEGLTPEEERALEKRLVRKIDLHLISSLFLLFIFNILDRSNIANARLGGLQEDLGLSDTQYQTAVAIMFVGYLVGQVPSNILLTRLKPSRYIPAAIFIWGGISICMAAVHGYAGIICVRIFLGFAESPFFPGALLLISSWYKPSEIAVRVAVVYCGNTIANGFGSMFAAGVMSGLNGKGGLEGWRWVSPGILWERIANQCANRWLFIIEGAGTMVAGLLAVALLPDFPRSGQRKWLSEQEQRFSEWRLARAANDEVDENGSIREGLRDALLDPKAWMLILIQVCQLTSQSWTYFFPTIVKTLGFSNIITLLITAPVYVFGFITALGNSFIANRTSQRAVLIAWPLIIDIVGNVMVISSRATAVRYIGMFLMCAGSYSAFNVVQAWIASTIPRTRTKRAIVYALVNLFGNSSNIYGSYFFPTSDSPQYRPGGITLSAFAAAGIVLTGLLALYLHTLNVKAQKAEEEDGQIRYKYIW</sequence>
<feature type="transmembrane region" description="Helical" evidence="7">
    <location>
        <begin position="46"/>
        <end position="63"/>
    </location>
</feature>
<dbReference type="RefSeq" id="XP_025520201.1">
    <property type="nucleotide sequence ID" value="XM_025664185.1"/>
</dbReference>
<dbReference type="FunFam" id="1.20.1250.20:FF:000057">
    <property type="entry name" value="MFS general substrate transporter"/>
    <property type="match status" value="1"/>
</dbReference>
<dbReference type="GO" id="GO:0022857">
    <property type="term" value="F:transmembrane transporter activity"/>
    <property type="evidence" value="ECO:0007669"/>
    <property type="project" value="InterPro"/>
</dbReference>
<dbReference type="InterPro" id="IPR011701">
    <property type="entry name" value="MFS"/>
</dbReference>
<keyword evidence="4 7" id="KW-0812">Transmembrane</keyword>
<dbReference type="SUPFAM" id="SSF103473">
    <property type="entry name" value="MFS general substrate transporter"/>
    <property type="match status" value="1"/>
</dbReference>
<dbReference type="AlphaFoldDB" id="A0A8G1RCN4"/>
<evidence type="ECO:0000256" key="1">
    <source>
        <dbReference type="ARBA" id="ARBA00004141"/>
    </source>
</evidence>
<dbReference type="EMBL" id="KZ825055">
    <property type="protein sequence ID" value="RAH62279.1"/>
    <property type="molecule type" value="Genomic_DNA"/>
</dbReference>
<evidence type="ECO:0000256" key="2">
    <source>
        <dbReference type="ARBA" id="ARBA00008335"/>
    </source>
</evidence>
<evidence type="ECO:0000313" key="9">
    <source>
        <dbReference type="EMBL" id="RAH62279.1"/>
    </source>
</evidence>
<dbReference type="Pfam" id="PF07690">
    <property type="entry name" value="MFS_1"/>
    <property type="match status" value="1"/>
</dbReference>
<dbReference type="GeneID" id="37167587"/>
<keyword evidence="10" id="KW-1185">Reference proteome</keyword>
<evidence type="ECO:0000256" key="6">
    <source>
        <dbReference type="ARBA" id="ARBA00023136"/>
    </source>
</evidence>
<accession>A0A8G1RCN4</accession>
<dbReference type="GO" id="GO:0016020">
    <property type="term" value="C:membrane"/>
    <property type="evidence" value="ECO:0007669"/>
    <property type="project" value="UniProtKB-SubCell"/>
</dbReference>
<evidence type="ECO:0000256" key="5">
    <source>
        <dbReference type="ARBA" id="ARBA00022989"/>
    </source>
</evidence>
<proteinExistence type="inferred from homology"/>
<evidence type="ECO:0000256" key="7">
    <source>
        <dbReference type="SAM" id="Phobius"/>
    </source>
</evidence>
<feature type="transmembrane region" description="Helical" evidence="7">
    <location>
        <begin position="230"/>
        <end position="250"/>
    </location>
</feature>
<dbReference type="Proteomes" id="UP000249526">
    <property type="component" value="Unassembled WGS sequence"/>
</dbReference>
<dbReference type="InterPro" id="IPR020846">
    <property type="entry name" value="MFS_dom"/>
</dbReference>
<evidence type="ECO:0000256" key="3">
    <source>
        <dbReference type="ARBA" id="ARBA00022448"/>
    </source>
</evidence>
<name>A0A8G1RCN4_9EURO</name>
<dbReference type="PANTHER" id="PTHR43791:SF20">
    <property type="entry name" value="TRANSPORTER, PUTATIVE (AFU_ORTHOLOGUE AFUA_3G14670)-RELATED"/>
    <property type="match status" value="1"/>
</dbReference>
<keyword evidence="3" id="KW-0813">Transport</keyword>
<feature type="transmembrane region" description="Helical" evidence="7">
    <location>
        <begin position="364"/>
        <end position="382"/>
    </location>
</feature>
<dbReference type="Gene3D" id="1.20.1250.20">
    <property type="entry name" value="MFS general substrate transporter like domains"/>
    <property type="match status" value="2"/>
</dbReference>
<feature type="transmembrane region" description="Helical" evidence="7">
    <location>
        <begin position="121"/>
        <end position="148"/>
    </location>
</feature>
<comment type="subcellular location">
    <subcellularLocation>
        <location evidence="1">Membrane</location>
        <topology evidence="1">Multi-pass membrane protein</topology>
    </subcellularLocation>
</comment>
<reference evidence="9 10" key="1">
    <citation type="submission" date="2018-02" db="EMBL/GenBank/DDBJ databases">
        <title>The genomes of Aspergillus section Nigri reveals drivers in fungal speciation.</title>
        <authorList>
            <consortium name="DOE Joint Genome Institute"/>
            <person name="Vesth T.C."/>
            <person name="Nybo J."/>
            <person name="Theobald S."/>
            <person name="Brandl J."/>
            <person name="Frisvad J.C."/>
            <person name="Nielsen K.F."/>
            <person name="Lyhne E.K."/>
            <person name="Kogle M.E."/>
            <person name="Kuo A."/>
            <person name="Riley R."/>
            <person name="Clum A."/>
            <person name="Nolan M."/>
            <person name="Lipzen A."/>
            <person name="Salamov A."/>
            <person name="Henrissat B."/>
            <person name="Wiebenga A."/>
            <person name="De vries R.P."/>
            <person name="Grigoriev I.V."/>
            <person name="Mortensen U.H."/>
            <person name="Andersen M.R."/>
            <person name="Baker S.E."/>
        </authorList>
    </citation>
    <scope>NUCLEOTIDE SEQUENCE [LARGE SCALE GENOMIC DNA]</scope>
    <source>
        <strain evidence="9 10">CBS 112811</strain>
    </source>
</reference>
<evidence type="ECO:0000256" key="4">
    <source>
        <dbReference type="ARBA" id="ARBA00022692"/>
    </source>
</evidence>
<evidence type="ECO:0000259" key="8">
    <source>
        <dbReference type="PROSITE" id="PS50850"/>
    </source>
</evidence>
<comment type="similarity">
    <text evidence="2">Belongs to the major facilitator superfamily.</text>
</comment>
<dbReference type="FunFam" id="1.20.1250.20:FF:000013">
    <property type="entry name" value="MFS general substrate transporter"/>
    <property type="match status" value="1"/>
</dbReference>
<organism evidence="9 10">
    <name type="scientific">Aspergillus piperis CBS 112811</name>
    <dbReference type="NCBI Taxonomy" id="1448313"/>
    <lineage>
        <taxon>Eukaryota</taxon>
        <taxon>Fungi</taxon>
        <taxon>Dikarya</taxon>
        <taxon>Ascomycota</taxon>
        <taxon>Pezizomycotina</taxon>
        <taxon>Eurotiomycetes</taxon>
        <taxon>Eurotiomycetidae</taxon>
        <taxon>Eurotiales</taxon>
        <taxon>Aspergillaceae</taxon>
        <taxon>Aspergillus</taxon>
        <taxon>Aspergillus subgen. Circumdati</taxon>
    </lineage>
</organism>